<evidence type="ECO:0008006" key="4">
    <source>
        <dbReference type="Google" id="ProtNLM"/>
    </source>
</evidence>
<dbReference type="AlphaFoldDB" id="A0A1H8Q742"/>
<organism evidence="2 3">
    <name type="scientific">Aquisalimonas asiatica</name>
    <dbReference type="NCBI Taxonomy" id="406100"/>
    <lineage>
        <taxon>Bacteria</taxon>
        <taxon>Pseudomonadati</taxon>
        <taxon>Pseudomonadota</taxon>
        <taxon>Gammaproteobacteria</taxon>
        <taxon>Chromatiales</taxon>
        <taxon>Ectothiorhodospiraceae</taxon>
        <taxon>Aquisalimonas</taxon>
    </lineage>
</organism>
<reference evidence="2 3" key="1">
    <citation type="submission" date="2016-10" db="EMBL/GenBank/DDBJ databases">
        <authorList>
            <person name="de Groot N.N."/>
        </authorList>
    </citation>
    <scope>NUCLEOTIDE SEQUENCE [LARGE SCALE GENOMIC DNA]</scope>
    <source>
        <strain evidence="2 3">CGMCC 1.6291</strain>
    </source>
</reference>
<feature type="transmembrane region" description="Helical" evidence="1">
    <location>
        <begin position="6"/>
        <end position="26"/>
    </location>
</feature>
<proteinExistence type="predicted"/>
<accession>A0A1H8Q742</accession>
<dbReference type="RefSeq" id="WP_091639472.1">
    <property type="nucleotide sequence ID" value="NZ_FOEG01000001.1"/>
</dbReference>
<protein>
    <recommendedName>
        <fullName evidence="4">Cation/multidrug efflux pump</fullName>
    </recommendedName>
</protein>
<keyword evidence="1" id="KW-0812">Transmembrane</keyword>
<dbReference type="OrthoDB" id="9156649at2"/>
<gene>
    <name evidence="2" type="ORF">SAMN04488052_101396</name>
</gene>
<dbReference type="EMBL" id="FOEG01000001">
    <property type="protein sequence ID" value="SEO50062.1"/>
    <property type="molecule type" value="Genomic_DNA"/>
</dbReference>
<feature type="transmembrane region" description="Helical" evidence="1">
    <location>
        <begin position="38"/>
        <end position="58"/>
    </location>
</feature>
<name>A0A1H8Q742_9GAMM</name>
<keyword evidence="3" id="KW-1185">Reference proteome</keyword>
<keyword evidence="1" id="KW-1133">Transmembrane helix</keyword>
<dbReference type="Proteomes" id="UP000199657">
    <property type="component" value="Unassembled WGS sequence"/>
</dbReference>
<keyword evidence="1" id="KW-0472">Membrane</keyword>
<sequence>MAYTSIAALVAGGIGALLFVLGVIRLCRLRLANGCGHCLLGTLLVASGLTVGAVGANLHTYDRLTQERDVLEIAFTREGEQLYTATLRYPDSPMVERYRIHGDEWQLDARVLKWQGPAVLAGMDSHYRLERLSGRYSDIDQERGRERSVHAMGRDDGLDLWRIARDHDRLMPWVDAVYGSATYLPMEDGARYRVRVSQTGLLARPVNEDSRQVTSDWR</sequence>
<evidence type="ECO:0000313" key="2">
    <source>
        <dbReference type="EMBL" id="SEO50062.1"/>
    </source>
</evidence>
<evidence type="ECO:0000256" key="1">
    <source>
        <dbReference type="SAM" id="Phobius"/>
    </source>
</evidence>
<evidence type="ECO:0000313" key="3">
    <source>
        <dbReference type="Proteomes" id="UP000199657"/>
    </source>
</evidence>
<dbReference type="STRING" id="406100.SAMN04488052_101396"/>